<dbReference type="Proteomes" id="UP001597263">
    <property type="component" value="Unassembled WGS sequence"/>
</dbReference>
<name>A0ABW3V2X0_9HYPH</name>
<evidence type="ECO:0008006" key="3">
    <source>
        <dbReference type="Google" id="ProtNLM"/>
    </source>
</evidence>
<sequence length="141" mass="13844">MIDGGAGGDNTLNLQQGASASGMIAVNTYINFNHLNVQSGNWTINGVSTAQDATLSGAVAIFNNSASLGTGTTSSYGGSLQAGAAGLDISNNVMLYTGGLALQGTTGLKISGVISGDGALVKHDGGTNLNGDSLVAATRSH</sequence>
<dbReference type="RefSeq" id="WP_289388880.1">
    <property type="nucleotide sequence ID" value="NZ_JAUCBM010000023.1"/>
</dbReference>
<gene>
    <name evidence="1" type="ORF">ACFQ35_03730</name>
</gene>
<evidence type="ECO:0000313" key="2">
    <source>
        <dbReference type="Proteomes" id="UP001597263"/>
    </source>
</evidence>
<keyword evidence="2" id="KW-1185">Reference proteome</keyword>
<dbReference type="EMBL" id="JBHTMA010000017">
    <property type="protein sequence ID" value="MFD1226279.1"/>
    <property type="molecule type" value="Genomic_DNA"/>
</dbReference>
<evidence type="ECO:0000313" key="1">
    <source>
        <dbReference type="EMBL" id="MFD1226279.1"/>
    </source>
</evidence>
<reference evidence="2" key="1">
    <citation type="journal article" date="2019" name="Int. J. Syst. Evol. Microbiol.">
        <title>The Global Catalogue of Microorganisms (GCM) 10K type strain sequencing project: providing services to taxonomists for standard genome sequencing and annotation.</title>
        <authorList>
            <consortium name="The Broad Institute Genomics Platform"/>
            <consortium name="The Broad Institute Genome Sequencing Center for Infectious Disease"/>
            <person name="Wu L."/>
            <person name="Ma J."/>
        </authorList>
    </citation>
    <scope>NUCLEOTIDE SEQUENCE [LARGE SCALE GENOMIC DNA]</scope>
    <source>
        <strain evidence="2">CCUG 49584</strain>
    </source>
</reference>
<accession>A0ABW3V2X0</accession>
<proteinExistence type="predicted"/>
<protein>
    <recommendedName>
        <fullName evidence="3">Autotransporter outer membrane beta-barrel domain-containing protein</fullName>
    </recommendedName>
</protein>
<comment type="caution">
    <text evidence="1">The sequence shown here is derived from an EMBL/GenBank/DDBJ whole genome shotgun (WGS) entry which is preliminary data.</text>
</comment>
<organism evidence="1 2">
    <name type="scientific">Pseudochrobactrum kiredjianiae</name>
    <dbReference type="NCBI Taxonomy" id="386305"/>
    <lineage>
        <taxon>Bacteria</taxon>
        <taxon>Pseudomonadati</taxon>
        <taxon>Pseudomonadota</taxon>
        <taxon>Alphaproteobacteria</taxon>
        <taxon>Hyphomicrobiales</taxon>
        <taxon>Brucellaceae</taxon>
        <taxon>Pseudochrobactrum</taxon>
    </lineage>
</organism>